<accession>A0A100XDS1</accession>
<reference evidence="3" key="2">
    <citation type="submission" date="2016-02" db="EMBL/GenBank/DDBJ databases">
        <title>Draft genome sequence of five rapidly growing Mycobacterium species.</title>
        <authorList>
            <person name="Katahira K."/>
            <person name="Gotou Y."/>
            <person name="Iida K."/>
            <person name="Ogura Y."/>
            <person name="Hayashi T."/>
        </authorList>
    </citation>
    <scope>NUCLEOTIDE SEQUENCE [LARGE SCALE GENOMIC DNA]</scope>
    <source>
        <strain evidence="3">JCM6362</strain>
    </source>
</reference>
<dbReference type="RefSeq" id="WP_003925760.1">
    <property type="nucleotide sequence ID" value="NZ_BCTB01000009.1"/>
</dbReference>
<evidence type="ECO:0000256" key="1">
    <source>
        <dbReference type="SAM" id="SignalP"/>
    </source>
</evidence>
<feature type="chain" id="PRO_5038704178" description="Intersectin-EH binding protein Ibp1" evidence="1">
    <location>
        <begin position="23"/>
        <end position="84"/>
    </location>
</feature>
<gene>
    <name evidence="2" type="ORF">RMCT_1705</name>
</gene>
<organism evidence="2 3">
    <name type="scientific">Mycolicibacterium thermoresistibile</name>
    <name type="common">Mycobacterium thermoresistibile</name>
    <dbReference type="NCBI Taxonomy" id="1797"/>
    <lineage>
        <taxon>Bacteria</taxon>
        <taxon>Bacillati</taxon>
        <taxon>Actinomycetota</taxon>
        <taxon>Actinomycetes</taxon>
        <taxon>Mycobacteriales</taxon>
        <taxon>Mycobacteriaceae</taxon>
        <taxon>Mycolicibacterium</taxon>
    </lineage>
</organism>
<protein>
    <recommendedName>
        <fullName evidence="4">Intersectin-EH binding protein Ibp1</fullName>
    </recommendedName>
</protein>
<dbReference type="EMBL" id="BCTB01000009">
    <property type="protein sequence ID" value="GAT14735.1"/>
    <property type="molecule type" value="Genomic_DNA"/>
</dbReference>
<feature type="signal peptide" evidence="1">
    <location>
        <begin position="1"/>
        <end position="22"/>
    </location>
</feature>
<evidence type="ECO:0000313" key="2">
    <source>
        <dbReference type="EMBL" id="GAT14735.1"/>
    </source>
</evidence>
<evidence type="ECO:0008006" key="4">
    <source>
        <dbReference type="Google" id="ProtNLM"/>
    </source>
</evidence>
<keyword evidence="1" id="KW-0732">Signal</keyword>
<proteinExistence type="predicted"/>
<dbReference type="OrthoDB" id="4629325at2"/>
<evidence type="ECO:0000313" key="3">
    <source>
        <dbReference type="Proteomes" id="UP000069654"/>
    </source>
</evidence>
<sequence length="84" mass="8489">MKAYLTALGAAILGGAVSAAIAAAPTAVAEPNNPLLPQCEVTGGSSVTGGQTTECASPGNVQIDSTPPDYGYGMFPWDEVFWTL</sequence>
<dbReference type="OMA" id="EVCQSPG"/>
<comment type="caution">
    <text evidence="2">The sequence shown here is derived from an EMBL/GenBank/DDBJ whole genome shotgun (WGS) entry which is preliminary data.</text>
</comment>
<name>A0A100XDS1_MYCTH</name>
<dbReference type="Proteomes" id="UP000069654">
    <property type="component" value="Unassembled WGS sequence"/>
</dbReference>
<dbReference type="STRING" id="1797.RMCT_1705"/>
<reference evidence="2 3" key="1">
    <citation type="journal article" date="2016" name="Genome Announc.">
        <title>Draft Genome Sequences of Five Rapidly Growing Mycobacterium Species, M. thermoresistibile, M. fortuitum subsp. acetamidolyticum, M. canariasense, M. brisbanense, and M. novocastrense.</title>
        <authorList>
            <person name="Katahira K."/>
            <person name="Ogura Y."/>
            <person name="Gotoh Y."/>
            <person name="Hayashi T."/>
        </authorList>
    </citation>
    <scope>NUCLEOTIDE SEQUENCE [LARGE SCALE GENOMIC DNA]</scope>
    <source>
        <strain evidence="2 3">JCM6362</strain>
    </source>
</reference>
<dbReference type="AlphaFoldDB" id="A0A100XDS1"/>